<protein>
    <submittedName>
        <fullName evidence="8">HlyIII-domain-containing protein</fullName>
    </submittedName>
</protein>
<feature type="transmembrane region" description="Helical" evidence="7">
    <location>
        <begin position="283"/>
        <end position="302"/>
    </location>
</feature>
<keyword evidence="6" id="KW-0479">Metal-binding</keyword>
<dbReference type="Proteomes" id="UP000193944">
    <property type="component" value="Unassembled WGS sequence"/>
</dbReference>
<feature type="binding site" evidence="6">
    <location>
        <position position="304"/>
    </location>
    <ligand>
        <name>Zn(2+)</name>
        <dbReference type="ChEBI" id="CHEBI:29105"/>
    </ligand>
</feature>
<feature type="binding site" evidence="6">
    <location>
        <position position="454"/>
    </location>
    <ligand>
        <name>Zn(2+)</name>
        <dbReference type="ChEBI" id="CHEBI:29105"/>
    </ligand>
</feature>
<evidence type="ECO:0000256" key="3">
    <source>
        <dbReference type="ARBA" id="ARBA00022692"/>
    </source>
</evidence>
<evidence type="ECO:0000256" key="7">
    <source>
        <dbReference type="SAM" id="Phobius"/>
    </source>
</evidence>
<evidence type="ECO:0000256" key="4">
    <source>
        <dbReference type="ARBA" id="ARBA00022989"/>
    </source>
</evidence>
<keyword evidence="9" id="KW-1185">Reference proteome</keyword>
<dbReference type="GO" id="GO:0046872">
    <property type="term" value="F:metal ion binding"/>
    <property type="evidence" value="ECO:0007669"/>
    <property type="project" value="UniProtKB-KW"/>
</dbReference>
<feature type="transmembrane region" description="Helical" evidence="7">
    <location>
        <begin position="407"/>
        <end position="431"/>
    </location>
</feature>
<keyword evidence="4 7" id="KW-1133">Transmembrane helix</keyword>
<keyword evidence="3 7" id="KW-0812">Transmembrane</keyword>
<dbReference type="InterPro" id="IPR004254">
    <property type="entry name" value="AdipoR/HlyIII-related"/>
</dbReference>
<dbReference type="STRING" id="1754192.A0A1Y1WYR5"/>
<comment type="subcellular location">
    <subcellularLocation>
        <location evidence="1">Membrane</location>
        <topology evidence="1">Multi-pass membrane protein</topology>
    </subcellularLocation>
</comment>
<accession>A0A1Y1WYR5</accession>
<proteinExistence type="inferred from homology"/>
<organism evidence="8 9">
    <name type="scientific">Anaeromyces robustus</name>
    <dbReference type="NCBI Taxonomy" id="1754192"/>
    <lineage>
        <taxon>Eukaryota</taxon>
        <taxon>Fungi</taxon>
        <taxon>Fungi incertae sedis</taxon>
        <taxon>Chytridiomycota</taxon>
        <taxon>Chytridiomycota incertae sedis</taxon>
        <taxon>Neocallimastigomycetes</taxon>
        <taxon>Neocallimastigales</taxon>
        <taxon>Neocallimastigaceae</taxon>
        <taxon>Anaeromyces</taxon>
    </lineage>
</organism>
<reference evidence="8 9" key="1">
    <citation type="submission" date="2016-08" db="EMBL/GenBank/DDBJ databases">
        <title>A Parts List for Fungal Cellulosomes Revealed by Comparative Genomics.</title>
        <authorList>
            <consortium name="DOE Joint Genome Institute"/>
            <person name="Haitjema C.H."/>
            <person name="Gilmore S.P."/>
            <person name="Henske J.K."/>
            <person name="Solomon K.V."/>
            <person name="De Groot R."/>
            <person name="Kuo A."/>
            <person name="Mondo S.J."/>
            <person name="Salamov A.A."/>
            <person name="Labutti K."/>
            <person name="Zhao Z."/>
            <person name="Chiniquy J."/>
            <person name="Barry K."/>
            <person name="Brewer H.M."/>
            <person name="Purvine S.O."/>
            <person name="Wright A.T."/>
            <person name="Boxma B."/>
            <person name="Van Alen T."/>
            <person name="Hackstein J.H."/>
            <person name="Baker S.E."/>
            <person name="Grigoriev I.V."/>
            <person name="O'Malley M.A."/>
        </authorList>
    </citation>
    <scope>NUCLEOTIDE SEQUENCE [LARGE SCALE GENOMIC DNA]</scope>
    <source>
        <strain evidence="8 9">S4</strain>
    </source>
</reference>
<feature type="transmembrane region" description="Helical" evidence="7">
    <location>
        <begin position="351"/>
        <end position="371"/>
    </location>
</feature>
<evidence type="ECO:0000256" key="6">
    <source>
        <dbReference type="PIRSR" id="PIRSR604254-1"/>
    </source>
</evidence>
<comment type="caution">
    <text evidence="8">The sequence shown here is derived from an EMBL/GenBank/DDBJ whole genome shotgun (WGS) entry which is preliminary data.</text>
</comment>
<evidence type="ECO:0000313" key="8">
    <source>
        <dbReference type="EMBL" id="ORX78535.1"/>
    </source>
</evidence>
<keyword evidence="6" id="KW-0862">Zinc</keyword>
<dbReference type="EMBL" id="MCFG01000206">
    <property type="protein sequence ID" value="ORX78535.1"/>
    <property type="molecule type" value="Genomic_DNA"/>
</dbReference>
<feature type="transmembrane region" description="Helical" evidence="7">
    <location>
        <begin position="383"/>
        <end position="400"/>
    </location>
</feature>
<dbReference type="GO" id="GO:0016020">
    <property type="term" value="C:membrane"/>
    <property type="evidence" value="ECO:0007669"/>
    <property type="project" value="UniProtKB-SubCell"/>
</dbReference>
<name>A0A1Y1WYR5_9FUNG</name>
<keyword evidence="5 7" id="KW-0472">Membrane</keyword>
<evidence type="ECO:0000313" key="9">
    <source>
        <dbReference type="Proteomes" id="UP000193944"/>
    </source>
</evidence>
<reference evidence="8 9" key="2">
    <citation type="submission" date="2016-08" db="EMBL/GenBank/DDBJ databases">
        <title>Pervasive Adenine N6-methylation of Active Genes in Fungi.</title>
        <authorList>
            <consortium name="DOE Joint Genome Institute"/>
            <person name="Mondo S.J."/>
            <person name="Dannebaum R.O."/>
            <person name="Kuo R.C."/>
            <person name="Labutti K."/>
            <person name="Haridas S."/>
            <person name="Kuo A."/>
            <person name="Salamov A."/>
            <person name="Ahrendt S.R."/>
            <person name="Lipzen A."/>
            <person name="Sullivan W."/>
            <person name="Andreopoulos W.B."/>
            <person name="Clum A."/>
            <person name="Lindquist E."/>
            <person name="Daum C."/>
            <person name="Ramamoorthy G.K."/>
            <person name="Gryganskyi A."/>
            <person name="Culley D."/>
            <person name="Magnuson J.K."/>
            <person name="James T.Y."/>
            <person name="O'Malley M.A."/>
            <person name="Stajich J.E."/>
            <person name="Spatafora J.W."/>
            <person name="Visel A."/>
            <person name="Grigoriev I.V."/>
        </authorList>
    </citation>
    <scope>NUCLEOTIDE SEQUENCE [LARGE SCALE GENOMIC DNA]</scope>
    <source>
        <strain evidence="8 9">S4</strain>
    </source>
</reference>
<feature type="transmembrane region" description="Helical" evidence="7">
    <location>
        <begin position="451"/>
        <end position="468"/>
    </location>
</feature>
<evidence type="ECO:0000256" key="5">
    <source>
        <dbReference type="ARBA" id="ARBA00023136"/>
    </source>
</evidence>
<feature type="transmembrane region" description="Helical" evidence="7">
    <location>
        <begin position="322"/>
        <end position="344"/>
    </location>
</feature>
<sequence>MIDIPVIKLSITNTGKTEVQNESTTEIKDGDSSSLPSEEEEINLKEDNRNLLNASKYYTSTNNLLLRYTSKTKKGSKQNLLRTTLEKNGENAEFYSLTNLKTDEDSGILKHSKSSLLIPSIEKNSREHIGIRKLRKTLTNPHLSDGSLDSLYSEFSGSTDSFCSSVASSTYSICESCESICESVIDLLEKKDIKRFTEMENGHLKLITYNQCPKWLADNPYIITNYRPPCYSYLACAKSLLYIHNETGNIYTHLIGEVLFTIFYIVTAFQYIPSFKILESLEIAVITLSIIGGFTCMYFSSHFHLFSAHSLKVNRNWLTCDFIGIVSLIYTTGLPLSYYSFYCLHDFRVKYMAVSAIIGAVSLIAMFNPIFSRDEYRLIRSGLFLLLAITELIPIGYGLIKFNNDIVFNYLSFTYVATGSILYAIGLFLYAKRLPEKLYPGAFDVWGHSHQIFHSLILIASILFYIGIMKMVKAFNSDPTICTRMI</sequence>
<dbReference type="GO" id="GO:0038023">
    <property type="term" value="F:signaling receptor activity"/>
    <property type="evidence" value="ECO:0007669"/>
    <property type="project" value="TreeGrafter"/>
</dbReference>
<dbReference type="Pfam" id="PF03006">
    <property type="entry name" value="HlyIII"/>
    <property type="match status" value="1"/>
</dbReference>
<dbReference type="OrthoDB" id="529367at2759"/>
<dbReference type="PANTHER" id="PTHR20855:SF52">
    <property type="entry name" value="ADIPONECTIN RECEPTOR PROTEIN"/>
    <property type="match status" value="1"/>
</dbReference>
<dbReference type="AlphaFoldDB" id="A0A1Y1WYR5"/>
<gene>
    <name evidence="8" type="ORF">BCR32DRAFT_222610</name>
</gene>
<dbReference type="GO" id="GO:0006882">
    <property type="term" value="P:intracellular zinc ion homeostasis"/>
    <property type="evidence" value="ECO:0007669"/>
    <property type="project" value="TreeGrafter"/>
</dbReference>
<comment type="similarity">
    <text evidence="2">Belongs to the ADIPOR family.</text>
</comment>
<dbReference type="PANTHER" id="PTHR20855">
    <property type="entry name" value="ADIPOR/PROGESTIN RECEPTOR-RELATED"/>
    <property type="match status" value="1"/>
</dbReference>
<feature type="transmembrane region" description="Helical" evidence="7">
    <location>
        <begin position="250"/>
        <end position="271"/>
    </location>
</feature>
<feature type="binding site" evidence="6">
    <location>
        <position position="450"/>
    </location>
    <ligand>
        <name>Zn(2+)</name>
        <dbReference type="ChEBI" id="CHEBI:29105"/>
    </ligand>
</feature>
<evidence type="ECO:0000256" key="2">
    <source>
        <dbReference type="ARBA" id="ARBA00007018"/>
    </source>
</evidence>
<evidence type="ECO:0000256" key="1">
    <source>
        <dbReference type="ARBA" id="ARBA00004141"/>
    </source>
</evidence>